<reference evidence="4 5" key="1">
    <citation type="submission" date="2018-05" db="EMBL/GenBank/DDBJ databases">
        <title>Acuticoccus sediminis sp. nov., isolated from deep-sea sediment of Indian Ocean.</title>
        <authorList>
            <person name="Liu X."/>
            <person name="Lai Q."/>
            <person name="Du Y."/>
            <person name="Sun F."/>
            <person name="Zhang X."/>
            <person name="Wang S."/>
            <person name="Shao Z."/>
        </authorList>
    </citation>
    <scope>NUCLEOTIDE SEQUENCE [LARGE SCALE GENOMIC DNA]</scope>
    <source>
        <strain evidence="4 5">PTG4-2</strain>
    </source>
</reference>
<keyword evidence="5" id="KW-1185">Reference proteome</keyword>
<feature type="region of interest" description="Disordered" evidence="2">
    <location>
        <begin position="1"/>
        <end position="27"/>
    </location>
</feature>
<sequence>MGRAERGRLGRHGLLPHPDQRAGSRGLQGVHQLRDLEGGAGSLLQHDAVRAGQHDRRADGPGRRARPAAVQPEAARLVRHRAPHRRVAGPLEPGDHQLISLDDRTRSLDDVERLDPAHTALVLIDIQNDFCHPDGAFGRIGSDLSMMPAMAREARRLRDSARDRGIVTFYVRATYDPEVLGAPLAETYARRGFSDGQCPEGSWGADWYDGLSPDPERAADIVVTKHRFSVFQGTEIDLYLRANGIRTVVFAGVVTSGCVESSLRDAFFRDYYVVAAEDAMTEASPERHRASLHKIGQAFGEVRPAAAIAGLWLAANGPGADLSIAAKAARIPGTLADRIDPAHTALLLIDLQEDFCATEGVMGRNAEDLSDIARAVKGCQRLLGIARAAGLQVIHLRAEYGEADASPVSIFASADVDGMSCCRPGTSGARILPEVAPVEGEWEVVKRRFSGFVDTRLELMLRSNGIRTLIVGGVATQCCVESTVRDAALRDYFVVVASDACGARGRMRHLHDASLEVMGLYFAEVCPIDRIESALAPAKTAA</sequence>
<dbReference type="PANTHER" id="PTHR43540">
    <property type="entry name" value="PEROXYUREIDOACRYLATE/UREIDOACRYLATE AMIDOHYDROLASE-RELATED"/>
    <property type="match status" value="1"/>
</dbReference>
<accession>A0A8B2NLS7</accession>
<dbReference type="Pfam" id="PF00857">
    <property type="entry name" value="Isochorismatase"/>
    <property type="match status" value="2"/>
</dbReference>
<keyword evidence="1" id="KW-0378">Hydrolase</keyword>
<dbReference type="Gene3D" id="3.40.50.850">
    <property type="entry name" value="Isochorismatase-like"/>
    <property type="match status" value="2"/>
</dbReference>
<dbReference type="InterPro" id="IPR000868">
    <property type="entry name" value="Isochorismatase-like_dom"/>
</dbReference>
<name>A0A8B2NLS7_9HYPH</name>
<organism evidence="4 5">
    <name type="scientific">Acuticoccus sediminis</name>
    <dbReference type="NCBI Taxonomy" id="2184697"/>
    <lineage>
        <taxon>Bacteria</taxon>
        <taxon>Pseudomonadati</taxon>
        <taxon>Pseudomonadota</taxon>
        <taxon>Alphaproteobacteria</taxon>
        <taxon>Hyphomicrobiales</taxon>
        <taxon>Amorphaceae</taxon>
        <taxon>Acuticoccus</taxon>
    </lineage>
</organism>
<protein>
    <recommendedName>
        <fullName evidence="3">Isochorismatase-like domain-containing protein</fullName>
    </recommendedName>
</protein>
<dbReference type="GO" id="GO:0016787">
    <property type="term" value="F:hydrolase activity"/>
    <property type="evidence" value="ECO:0007669"/>
    <property type="project" value="UniProtKB-KW"/>
</dbReference>
<evidence type="ECO:0000256" key="2">
    <source>
        <dbReference type="SAM" id="MobiDB-lite"/>
    </source>
</evidence>
<dbReference type="InterPro" id="IPR050272">
    <property type="entry name" value="Isochorismatase-like_hydrls"/>
</dbReference>
<comment type="caution">
    <text evidence="4">The sequence shown here is derived from an EMBL/GenBank/DDBJ whole genome shotgun (WGS) entry which is preliminary data.</text>
</comment>
<dbReference type="Proteomes" id="UP000249590">
    <property type="component" value="Unassembled WGS sequence"/>
</dbReference>
<dbReference type="InterPro" id="IPR036380">
    <property type="entry name" value="Isochorismatase-like_sf"/>
</dbReference>
<dbReference type="AlphaFoldDB" id="A0A8B2NLS7"/>
<evidence type="ECO:0000313" key="4">
    <source>
        <dbReference type="EMBL" id="RAH97324.1"/>
    </source>
</evidence>
<feature type="region of interest" description="Disordered" evidence="2">
    <location>
        <begin position="51"/>
        <end position="72"/>
    </location>
</feature>
<evidence type="ECO:0000313" key="5">
    <source>
        <dbReference type="Proteomes" id="UP000249590"/>
    </source>
</evidence>
<feature type="domain" description="Isochorismatase-like" evidence="3">
    <location>
        <begin position="344"/>
        <end position="527"/>
    </location>
</feature>
<evidence type="ECO:0000259" key="3">
    <source>
        <dbReference type="Pfam" id="PF00857"/>
    </source>
</evidence>
<evidence type="ECO:0000256" key="1">
    <source>
        <dbReference type="ARBA" id="ARBA00022801"/>
    </source>
</evidence>
<dbReference type="EMBL" id="QHHQ01000009">
    <property type="protein sequence ID" value="RAH97324.1"/>
    <property type="molecule type" value="Genomic_DNA"/>
</dbReference>
<dbReference type="CDD" id="cd00431">
    <property type="entry name" value="cysteine_hydrolases"/>
    <property type="match status" value="2"/>
</dbReference>
<feature type="compositionally biased region" description="Basic and acidic residues" evidence="2">
    <location>
        <begin position="51"/>
        <end position="62"/>
    </location>
</feature>
<proteinExistence type="predicted"/>
<feature type="domain" description="Isochorismatase-like" evidence="3">
    <location>
        <begin position="119"/>
        <end position="304"/>
    </location>
</feature>
<gene>
    <name evidence="4" type="ORF">DLJ53_29415</name>
</gene>
<dbReference type="SUPFAM" id="SSF52499">
    <property type="entry name" value="Isochorismatase-like hydrolases"/>
    <property type="match status" value="2"/>
</dbReference>